<dbReference type="EMBL" id="FOLQ01000003">
    <property type="protein sequence ID" value="SFD03675.1"/>
    <property type="molecule type" value="Genomic_DNA"/>
</dbReference>
<evidence type="ECO:0000256" key="11">
    <source>
        <dbReference type="HAMAP-Rule" id="MF_00454"/>
    </source>
</evidence>
<dbReference type="HAMAP" id="MF_00454">
    <property type="entry name" value="FluC"/>
    <property type="match status" value="1"/>
</dbReference>
<comment type="similarity">
    <text evidence="9 11">Belongs to the fluoride channel Fluc/FEX (TC 1.A.43) family.</text>
</comment>
<evidence type="ECO:0000256" key="4">
    <source>
        <dbReference type="ARBA" id="ARBA00022692"/>
    </source>
</evidence>
<keyword evidence="13" id="KW-1185">Reference proteome</keyword>
<evidence type="ECO:0000256" key="5">
    <source>
        <dbReference type="ARBA" id="ARBA00022989"/>
    </source>
</evidence>
<evidence type="ECO:0000256" key="1">
    <source>
        <dbReference type="ARBA" id="ARBA00004651"/>
    </source>
</evidence>
<keyword evidence="7 11" id="KW-0472">Membrane</keyword>
<evidence type="ECO:0000313" key="13">
    <source>
        <dbReference type="Proteomes" id="UP000198598"/>
    </source>
</evidence>
<dbReference type="NCBIfam" id="TIGR00494">
    <property type="entry name" value="crcB"/>
    <property type="match status" value="1"/>
</dbReference>
<dbReference type="PANTHER" id="PTHR28259">
    <property type="entry name" value="FLUORIDE EXPORT PROTEIN 1-RELATED"/>
    <property type="match status" value="1"/>
</dbReference>
<evidence type="ECO:0000256" key="2">
    <source>
        <dbReference type="ARBA" id="ARBA00022475"/>
    </source>
</evidence>
<name>A0A1I1P1R8_9BACT</name>
<protein>
    <recommendedName>
        <fullName evidence="11">Fluoride-specific ion channel FluC</fullName>
    </recommendedName>
</protein>
<feature type="transmembrane region" description="Helical" evidence="11">
    <location>
        <begin position="9"/>
        <end position="30"/>
    </location>
</feature>
<evidence type="ECO:0000256" key="7">
    <source>
        <dbReference type="ARBA" id="ARBA00023136"/>
    </source>
</evidence>
<dbReference type="Proteomes" id="UP000198598">
    <property type="component" value="Unassembled WGS sequence"/>
</dbReference>
<dbReference type="InterPro" id="IPR003691">
    <property type="entry name" value="FluC"/>
</dbReference>
<evidence type="ECO:0000256" key="10">
    <source>
        <dbReference type="ARBA" id="ARBA00035585"/>
    </source>
</evidence>
<proteinExistence type="inferred from homology"/>
<keyword evidence="5 11" id="KW-1133">Transmembrane helix</keyword>
<keyword evidence="4 11" id="KW-0812">Transmembrane</keyword>
<dbReference type="STRING" id="662367.SAMN05216167_10370"/>
<comment type="catalytic activity">
    <reaction evidence="10">
        <text>fluoride(in) = fluoride(out)</text>
        <dbReference type="Rhea" id="RHEA:76159"/>
        <dbReference type="ChEBI" id="CHEBI:17051"/>
    </reaction>
    <physiologicalReaction direction="left-to-right" evidence="10">
        <dbReference type="Rhea" id="RHEA:76160"/>
    </physiologicalReaction>
</comment>
<dbReference type="PANTHER" id="PTHR28259:SF1">
    <property type="entry name" value="FLUORIDE EXPORT PROTEIN 1-RELATED"/>
    <property type="match status" value="1"/>
</dbReference>
<dbReference type="RefSeq" id="WP_093825346.1">
    <property type="nucleotide sequence ID" value="NZ_FOLQ01000003.1"/>
</dbReference>
<feature type="transmembrane region" description="Helical" evidence="11">
    <location>
        <begin position="105"/>
        <end position="128"/>
    </location>
</feature>
<comment type="subcellular location">
    <subcellularLocation>
        <location evidence="1 11">Cell membrane</location>
        <topology evidence="1 11">Multi-pass membrane protein</topology>
    </subcellularLocation>
</comment>
<feature type="binding site" evidence="11">
    <location>
        <position position="86"/>
    </location>
    <ligand>
        <name>Na(+)</name>
        <dbReference type="ChEBI" id="CHEBI:29101"/>
        <note>structural</note>
    </ligand>
</feature>
<comment type="activity regulation">
    <text evidence="11">Na(+) is not transported, but it plays an essential structural role and its presence is essential for fluoride channel function.</text>
</comment>
<accession>A0A1I1P1R8</accession>
<feature type="binding site" evidence="11">
    <location>
        <position position="83"/>
    </location>
    <ligand>
        <name>Na(+)</name>
        <dbReference type="ChEBI" id="CHEBI:29101"/>
        <note>structural</note>
    </ligand>
</feature>
<comment type="function">
    <text evidence="11">Fluoride-specific ion channel. Important for reducing fluoride concentration in the cell, thus reducing its toxicity.</text>
</comment>
<keyword evidence="11" id="KW-0915">Sodium</keyword>
<dbReference type="GO" id="GO:0140114">
    <property type="term" value="P:cellular detoxification of fluoride"/>
    <property type="evidence" value="ECO:0007669"/>
    <property type="project" value="UniProtKB-UniRule"/>
</dbReference>
<dbReference type="GO" id="GO:0005886">
    <property type="term" value="C:plasma membrane"/>
    <property type="evidence" value="ECO:0007669"/>
    <property type="project" value="UniProtKB-SubCell"/>
</dbReference>
<dbReference type="Pfam" id="PF02537">
    <property type="entry name" value="CRCB"/>
    <property type="match status" value="1"/>
</dbReference>
<evidence type="ECO:0000256" key="3">
    <source>
        <dbReference type="ARBA" id="ARBA00022519"/>
    </source>
</evidence>
<keyword evidence="3" id="KW-0997">Cell inner membrane</keyword>
<keyword evidence="11" id="KW-0479">Metal-binding</keyword>
<evidence type="ECO:0000256" key="8">
    <source>
        <dbReference type="ARBA" id="ARBA00023303"/>
    </source>
</evidence>
<keyword evidence="8 11" id="KW-0407">Ion channel</keyword>
<dbReference type="GO" id="GO:0062054">
    <property type="term" value="F:fluoride channel activity"/>
    <property type="evidence" value="ECO:0007669"/>
    <property type="project" value="UniProtKB-UniRule"/>
</dbReference>
<keyword evidence="6 11" id="KW-0406">Ion transport</keyword>
<reference evidence="12 13" key="1">
    <citation type="submission" date="2016-10" db="EMBL/GenBank/DDBJ databases">
        <authorList>
            <person name="de Groot N.N."/>
        </authorList>
    </citation>
    <scope>NUCLEOTIDE SEQUENCE [LARGE SCALE GENOMIC DNA]</scope>
    <source>
        <strain evidence="12 13">DSM 26130</strain>
    </source>
</reference>
<evidence type="ECO:0000256" key="6">
    <source>
        <dbReference type="ARBA" id="ARBA00023065"/>
    </source>
</evidence>
<keyword evidence="11" id="KW-0813">Transport</keyword>
<evidence type="ECO:0000256" key="9">
    <source>
        <dbReference type="ARBA" id="ARBA00035120"/>
    </source>
</evidence>
<feature type="transmembrane region" description="Helical" evidence="11">
    <location>
        <begin position="75"/>
        <end position="93"/>
    </location>
</feature>
<keyword evidence="2 11" id="KW-1003">Cell membrane</keyword>
<organism evidence="12 13">
    <name type="scientific">Spirosoma endophyticum</name>
    <dbReference type="NCBI Taxonomy" id="662367"/>
    <lineage>
        <taxon>Bacteria</taxon>
        <taxon>Pseudomonadati</taxon>
        <taxon>Bacteroidota</taxon>
        <taxon>Cytophagia</taxon>
        <taxon>Cytophagales</taxon>
        <taxon>Cytophagaceae</taxon>
        <taxon>Spirosoma</taxon>
    </lineage>
</organism>
<sequence length="132" mass="13676">MRAVLMHPYVLVFMGGGVGSVLRYVVGRFIPATLTSSPFPTAILIINIVASFVLGGVTGWVVSRSMGAVGEEARLLIGVGFCGGLSTFSSFSYDTVVLLQSGRLAAALLNIGLNVTLCLLASAGGLWLGQKL</sequence>
<dbReference type="GO" id="GO:0046872">
    <property type="term" value="F:metal ion binding"/>
    <property type="evidence" value="ECO:0007669"/>
    <property type="project" value="UniProtKB-KW"/>
</dbReference>
<evidence type="ECO:0000313" key="12">
    <source>
        <dbReference type="EMBL" id="SFD03675.1"/>
    </source>
</evidence>
<feature type="transmembrane region" description="Helical" evidence="11">
    <location>
        <begin position="42"/>
        <end position="63"/>
    </location>
</feature>
<dbReference type="OrthoDB" id="9815830at2"/>
<gene>
    <name evidence="11" type="primary">fluC</name>
    <name evidence="11" type="synonym">crcB</name>
    <name evidence="12" type="ORF">SAMN05216167_10370</name>
</gene>
<dbReference type="AlphaFoldDB" id="A0A1I1P1R8"/>